<organism evidence="2">
    <name type="scientific">Anopheles darlingi</name>
    <name type="common">Mosquito</name>
    <dbReference type="NCBI Taxonomy" id="43151"/>
    <lineage>
        <taxon>Eukaryota</taxon>
        <taxon>Metazoa</taxon>
        <taxon>Ecdysozoa</taxon>
        <taxon>Arthropoda</taxon>
        <taxon>Hexapoda</taxon>
        <taxon>Insecta</taxon>
        <taxon>Pterygota</taxon>
        <taxon>Neoptera</taxon>
        <taxon>Endopterygota</taxon>
        <taxon>Diptera</taxon>
        <taxon>Nematocera</taxon>
        <taxon>Culicoidea</taxon>
        <taxon>Culicidae</taxon>
        <taxon>Anophelinae</taxon>
        <taxon>Anopheles</taxon>
    </lineage>
</organism>
<accession>A0A2M4DNP0</accession>
<protein>
    <submittedName>
        <fullName evidence="2">Putative secreted protein</fullName>
    </submittedName>
</protein>
<sequence>MCYFLFLSAALWANGWQKVESFCLTGAFCHSKPQSLRTMSTERASEQPLHAQGQIGRATQGANEERLELQVFDDGVCAAFSNRLPFDITTASASSSNLLQAKETYEMVTASLSSIVIVVCVLLQHLTAKRFIGFRVTSV</sequence>
<dbReference type="AlphaFoldDB" id="A0A2M4DNP0"/>
<reference evidence="2" key="1">
    <citation type="submission" date="2018-01" db="EMBL/GenBank/DDBJ databases">
        <title>An insight into the sialome of Amazonian anophelines.</title>
        <authorList>
            <person name="Ribeiro J.M."/>
            <person name="Scarpassa V."/>
            <person name="Calvo E."/>
        </authorList>
    </citation>
    <scope>NUCLEOTIDE SEQUENCE</scope>
</reference>
<evidence type="ECO:0000313" key="2">
    <source>
        <dbReference type="EMBL" id="MBW79183.1"/>
    </source>
</evidence>
<name>A0A2M4DNP0_ANODA</name>
<dbReference type="EMBL" id="GGFL01015005">
    <property type="protein sequence ID" value="MBW79183.1"/>
    <property type="molecule type" value="Transcribed_RNA"/>
</dbReference>
<feature type="signal peptide" evidence="1">
    <location>
        <begin position="1"/>
        <end position="21"/>
    </location>
</feature>
<evidence type="ECO:0000256" key="1">
    <source>
        <dbReference type="SAM" id="SignalP"/>
    </source>
</evidence>
<feature type="chain" id="PRO_5014895557" evidence="1">
    <location>
        <begin position="22"/>
        <end position="139"/>
    </location>
</feature>
<keyword evidence="1" id="KW-0732">Signal</keyword>
<proteinExistence type="predicted"/>